<feature type="region of interest" description="Disordered" evidence="1">
    <location>
        <begin position="1"/>
        <end position="33"/>
    </location>
</feature>
<dbReference type="Proteomes" id="UP001234989">
    <property type="component" value="Chromosome 8"/>
</dbReference>
<proteinExistence type="predicted"/>
<protein>
    <recommendedName>
        <fullName evidence="4">Gag-pol polyprotein</fullName>
    </recommendedName>
</protein>
<evidence type="ECO:0000256" key="1">
    <source>
        <dbReference type="SAM" id="MobiDB-lite"/>
    </source>
</evidence>
<evidence type="ECO:0000313" key="3">
    <source>
        <dbReference type="Proteomes" id="UP001234989"/>
    </source>
</evidence>
<feature type="compositionally biased region" description="Polar residues" evidence="1">
    <location>
        <begin position="12"/>
        <end position="24"/>
    </location>
</feature>
<keyword evidence="3" id="KW-1185">Reference proteome</keyword>
<evidence type="ECO:0008006" key="4">
    <source>
        <dbReference type="Google" id="ProtNLM"/>
    </source>
</evidence>
<dbReference type="EMBL" id="CP133619">
    <property type="protein sequence ID" value="WMV40993.1"/>
    <property type="molecule type" value="Genomic_DNA"/>
</dbReference>
<sequence>MLPQRAVRGSPTRRNNNPQDQEISNEPLVQPPHEDVTNAELRNVIQMLTQVVTTQVGHQGAEHQEQNDASRVREFLRISHPEFTGSKLNEDPKNFVDELQKVQVLSIQITLRSVPDLQFSRISVIMLPRRVNARNANVRNTNAAPPVPDQEVSNAEFRNAIQMLAQTRVRDFVRMNLPEFLGLQVGEDPQNFIDEVKKIFEVMQETGNDWVESASYQLKDVAHIWYTQWKENRGTEATPITWDCSA</sequence>
<gene>
    <name evidence="2" type="ORF">MTR67_034378</name>
</gene>
<reference evidence="2" key="1">
    <citation type="submission" date="2023-08" db="EMBL/GenBank/DDBJ databases">
        <title>A de novo genome assembly of Solanum verrucosum Schlechtendal, a Mexican diploid species geographically isolated from the other diploid A-genome species in potato relatives.</title>
        <authorList>
            <person name="Hosaka K."/>
        </authorList>
    </citation>
    <scope>NUCLEOTIDE SEQUENCE</scope>
    <source>
        <tissue evidence="2">Young leaves</tissue>
    </source>
</reference>
<organism evidence="2 3">
    <name type="scientific">Solanum verrucosum</name>
    <dbReference type="NCBI Taxonomy" id="315347"/>
    <lineage>
        <taxon>Eukaryota</taxon>
        <taxon>Viridiplantae</taxon>
        <taxon>Streptophyta</taxon>
        <taxon>Embryophyta</taxon>
        <taxon>Tracheophyta</taxon>
        <taxon>Spermatophyta</taxon>
        <taxon>Magnoliopsida</taxon>
        <taxon>eudicotyledons</taxon>
        <taxon>Gunneridae</taxon>
        <taxon>Pentapetalae</taxon>
        <taxon>asterids</taxon>
        <taxon>lamiids</taxon>
        <taxon>Solanales</taxon>
        <taxon>Solanaceae</taxon>
        <taxon>Solanoideae</taxon>
        <taxon>Solaneae</taxon>
        <taxon>Solanum</taxon>
    </lineage>
</organism>
<evidence type="ECO:0000313" key="2">
    <source>
        <dbReference type="EMBL" id="WMV40993.1"/>
    </source>
</evidence>
<accession>A0AAF0U862</accession>
<name>A0AAF0U862_SOLVR</name>
<dbReference type="AlphaFoldDB" id="A0AAF0U862"/>